<evidence type="ECO:0000313" key="9">
    <source>
        <dbReference type="EMBL" id="OAE32199.1"/>
    </source>
</evidence>
<accession>A0A176WGJ5</accession>
<reference evidence="9" key="1">
    <citation type="submission" date="2016-03" db="EMBL/GenBank/DDBJ databases">
        <title>Mechanisms controlling the formation of the plant cell surface in tip-growing cells are functionally conserved among land plants.</title>
        <authorList>
            <person name="Honkanen S."/>
            <person name="Jones V.A."/>
            <person name="Morieri G."/>
            <person name="Champion C."/>
            <person name="Hetherington A.J."/>
            <person name="Kelly S."/>
            <person name="Saint-Marcoux D."/>
            <person name="Proust H."/>
            <person name="Prescott H."/>
            <person name="Dolan L."/>
        </authorList>
    </citation>
    <scope>NUCLEOTIDE SEQUENCE [LARGE SCALE GENOMIC DNA]</scope>
    <source>
        <tissue evidence="9">Whole gametophyte</tissue>
    </source>
</reference>
<feature type="transmembrane region" description="Helical" evidence="8">
    <location>
        <begin position="142"/>
        <end position="165"/>
    </location>
</feature>
<dbReference type="PANTHER" id="PTHR14233:SF4">
    <property type="entry name" value="SOLUTE CARRIER FAMILY 35 MEMBER F2"/>
    <property type="match status" value="1"/>
</dbReference>
<feature type="region of interest" description="Disordered" evidence="7">
    <location>
        <begin position="21"/>
        <end position="57"/>
    </location>
</feature>
<dbReference type="InterPro" id="IPR009262">
    <property type="entry name" value="SLC35_F1/F2/F6"/>
</dbReference>
<feature type="transmembrane region" description="Helical" evidence="8">
    <location>
        <begin position="83"/>
        <end position="105"/>
    </location>
</feature>
<comment type="subcellular location">
    <subcellularLocation>
        <location evidence="1">Membrane</location>
        <topology evidence="1">Multi-pass membrane protein</topology>
    </subcellularLocation>
</comment>
<dbReference type="AlphaFoldDB" id="A0A176WGJ5"/>
<evidence type="ECO:0000256" key="5">
    <source>
        <dbReference type="ARBA" id="ARBA00022989"/>
    </source>
</evidence>
<keyword evidence="6 8" id="KW-0472">Membrane</keyword>
<evidence type="ECO:0000256" key="4">
    <source>
        <dbReference type="ARBA" id="ARBA00022692"/>
    </source>
</evidence>
<keyword evidence="3" id="KW-0813">Transport</keyword>
<comment type="similarity">
    <text evidence="2">Belongs to the SLC35F solute transporter family.</text>
</comment>
<evidence type="ECO:0000313" key="10">
    <source>
        <dbReference type="Proteomes" id="UP000077202"/>
    </source>
</evidence>
<gene>
    <name evidence="9" type="ORF">AXG93_1793s1310</name>
</gene>
<name>A0A176WGJ5_MARPO</name>
<proteinExistence type="inferred from homology"/>
<evidence type="ECO:0000256" key="8">
    <source>
        <dbReference type="SAM" id="Phobius"/>
    </source>
</evidence>
<keyword evidence="4 8" id="KW-0812">Transmembrane</keyword>
<feature type="transmembrane region" description="Helical" evidence="8">
    <location>
        <begin position="177"/>
        <end position="199"/>
    </location>
</feature>
<dbReference type="Pfam" id="PF06027">
    <property type="entry name" value="SLC35F"/>
    <property type="match status" value="2"/>
</dbReference>
<dbReference type="GO" id="GO:0022857">
    <property type="term" value="F:transmembrane transporter activity"/>
    <property type="evidence" value="ECO:0007669"/>
    <property type="project" value="InterPro"/>
</dbReference>
<keyword evidence="5 8" id="KW-1133">Transmembrane helix</keyword>
<keyword evidence="10" id="KW-1185">Reference proteome</keyword>
<evidence type="ECO:0000256" key="6">
    <source>
        <dbReference type="ARBA" id="ARBA00023136"/>
    </source>
</evidence>
<evidence type="ECO:0000256" key="7">
    <source>
        <dbReference type="SAM" id="MobiDB-lite"/>
    </source>
</evidence>
<evidence type="ECO:0000256" key="2">
    <source>
        <dbReference type="ARBA" id="ARBA00007863"/>
    </source>
</evidence>
<feature type="compositionally biased region" description="Basic and acidic residues" evidence="7">
    <location>
        <begin position="31"/>
        <end position="50"/>
    </location>
</feature>
<feature type="transmembrane region" description="Helical" evidence="8">
    <location>
        <begin position="211"/>
        <end position="230"/>
    </location>
</feature>
<dbReference type="Proteomes" id="UP000077202">
    <property type="component" value="Unassembled WGS sequence"/>
</dbReference>
<dbReference type="EMBL" id="LVLJ01000882">
    <property type="protein sequence ID" value="OAE32199.1"/>
    <property type="molecule type" value="Genomic_DNA"/>
</dbReference>
<evidence type="ECO:0000256" key="1">
    <source>
        <dbReference type="ARBA" id="ARBA00004141"/>
    </source>
</evidence>
<organism evidence="9 10">
    <name type="scientific">Marchantia polymorpha subsp. ruderalis</name>
    <dbReference type="NCBI Taxonomy" id="1480154"/>
    <lineage>
        <taxon>Eukaryota</taxon>
        <taxon>Viridiplantae</taxon>
        <taxon>Streptophyta</taxon>
        <taxon>Embryophyta</taxon>
        <taxon>Marchantiophyta</taxon>
        <taxon>Marchantiopsida</taxon>
        <taxon>Marchantiidae</taxon>
        <taxon>Marchantiales</taxon>
        <taxon>Marchantiaceae</taxon>
        <taxon>Marchantia</taxon>
    </lineage>
</organism>
<sequence>MDGKSNCKHFKVCLQQSLQNSAQMASETSDSEMRSADLSRADRSARKGRQEEEEEEERVRTVVGAGRKFKPAAMRKMGARLKALALGQFLSVLVTTLGYSSSLLVRQGVNVPTLQSFMNYFVLAVVYGSYLFFRKKPLKAHWYLYPCLALVEVEANYFSLMLVLLSDVHAGDRDGGSNVLLGDFLVFIGSTLYAIANVYEEFMVKKNDRAEILAFLGFFGAVITAVQVFILERNEVRAIHWNSSVIIPLLIFSASQLSFSSVFLILIQTLQGSESGLIKLVAFLQTDGSAMFNLSLLTSDIGEPPDEFDGNIPYERVGMSLVDPVASDPELAPGTFDPSMELVTSNQEKVHALDVELSVQMYELHETLQKNQQSPGRTTL</sequence>
<evidence type="ECO:0000256" key="3">
    <source>
        <dbReference type="ARBA" id="ARBA00022448"/>
    </source>
</evidence>
<dbReference type="GO" id="GO:0016020">
    <property type="term" value="C:membrane"/>
    <property type="evidence" value="ECO:0007669"/>
    <property type="project" value="UniProtKB-SubCell"/>
</dbReference>
<dbReference type="InterPro" id="IPR052221">
    <property type="entry name" value="SLC35F_Transporter"/>
</dbReference>
<comment type="caution">
    <text evidence="9">The sequence shown here is derived from an EMBL/GenBank/DDBJ whole genome shotgun (WGS) entry which is preliminary data.</text>
</comment>
<protein>
    <submittedName>
        <fullName evidence="9">Uncharacterized protein</fullName>
    </submittedName>
</protein>
<dbReference type="PANTHER" id="PTHR14233">
    <property type="entry name" value="DUF914-RELATED"/>
    <property type="match status" value="1"/>
</dbReference>
<feature type="transmembrane region" description="Helical" evidence="8">
    <location>
        <begin position="117"/>
        <end position="133"/>
    </location>
</feature>
<feature type="transmembrane region" description="Helical" evidence="8">
    <location>
        <begin position="245"/>
        <end position="267"/>
    </location>
</feature>